<dbReference type="GO" id="GO:0030170">
    <property type="term" value="F:pyridoxal phosphate binding"/>
    <property type="evidence" value="ECO:0007669"/>
    <property type="project" value="UniProtKB-UniRule"/>
</dbReference>
<accession>A0A6P1MA48</accession>
<dbReference type="EC" id="5.1.1.1" evidence="4"/>
<feature type="binding site" evidence="4 6">
    <location>
        <position position="303"/>
    </location>
    <ligand>
        <name>substrate</name>
    </ligand>
</feature>
<dbReference type="Gene3D" id="2.40.37.10">
    <property type="entry name" value="Lyase, Ornithine Decarboxylase, Chain A, domain 1"/>
    <property type="match status" value="1"/>
</dbReference>
<evidence type="ECO:0000256" key="1">
    <source>
        <dbReference type="ARBA" id="ARBA00001933"/>
    </source>
</evidence>
<evidence type="ECO:0000256" key="3">
    <source>
        <dbReference type="ARBA" id="ARBA00023235"/>
    </source>
</evidence>
<dbReference type="Proteomes" id="UP000463883">
    <property type="component" value="Chromosome"/>
</dbReference>
<dbReference type="EMBL" id="CP047591">
    <property type="protein sequence ID" value="QHI71500.1"/>
    <property type="molecule type" value="Genomic_DNA"/>
</dbReference>
<dbReference type="UniPathway" id="UPA00042">
    <property type="reaction ID" value="UER00497"/>
</dbReference>
<dbReference type="PROSITE" id="PS00395">
    <property type="entry name" value="ALANINE_RACEMASE"/>
    <property type="match status" value="1"/>
</dbReference>
<dbReference type="Gene3D" id="3.20.20.10">
    <property type="entry name" value="Alanine racemase"/>
    <property type="match status" value="1"/>
</dbReference>
<dbReference type="Pfam" id="PF00842">
    <property type="entry name" value="Ala_racemase_C"/>
    <property type="match status" value="1"/>
</dbReference>
<feature type="modified residue" description="N6-(pyridoxal phosphate)lysine" evidence="4 5">
    <location>
        <position position="36"/>
    </location>
</feature>
<dbReference type="SMART" id="SM01005">
    <property type="entry name" value="Ala_racemase_C"/>
    <property type="match status" value="1"/>
</dbReference>
<feature type="active site" description="Proton acceptor; specific for L-alanine" evidence="4">
    <location>
        <position position="255"/>
    </location>
</feature>
<gene>
    <name evidence="8" type="primary">alr</name>
    <name evidence="8" type="ORF">Ami3637_03085</name>
</gene>
<evidence type="ECO:0000313" key="8">
    <source>
        <dbReference type="EMBL" id="QHI71500.1"/>
    </source>
</evidence>
<dbReference type="InterPro" id="IPR020622">
    <property type="entry name" value="Ala_racemase_pyridoxalP-BS"/>
</dbReference>
<dbReference type="SUPFAM" id="SSF51419">
    <property type="entry name" value="PLP-binding barrel"/>
    <property type="match status" value="1"/>
</dbReference>
<dbReference type="PANTHER" id="PTHR30511">
    <property type="entry name" value="ALANINE RACEMASE"/>
    <property type="match status" value="1"/>
</dbReference>
<evidence type="ECO:0000256" key="6">
    <source>
        <dbReference type="PIRSR" id="PIRSR600821-52"/>
    </source>
</evidence>
<dbReference type="RefSeq" id="WP_162361275.1">
    <property type="nucleotide sequence ID" value="NZ_CP047591.1"/>
</dbReference>
<dbReference type="SUPFAM" id="SSF50621">
    <property type="entry name" value="Alanine racemase C-terminal domain-like"/>
    <property type="match status" value="1"/>
</dbReference>
<dbReference type="NCBIfam" id="TIGR00492">
    <property type="entry name" value="alr"/>
    <property type="match status" value="1"/>
</dbReference>
<feature type="domain" description="Alanine racemase C-terminal" evidence="7">
    <location>
        <begin position="234"/>
        <end position="362"/>
    </location>
</feature>
<evidence type="ECO:0000259" key="7">
    <source>
        <dbReference type="SMART" id="SM01005"/>
    </source>
</evidence>
<dbReference type="InterPro" id="IPR001608">
    <property type="entry name" value="Ala_racemase_N"/>
</dbReference>
<dbReference type="CDD" id="cd00430">
    <property type="entry name" value="PLPDE_III_AR"/>
    <property type="match status" value="1"/>
</dbReference>
<dbReference type="GO" id="GO:0030632">
    <property type="term" value="P:D-alanine biosynthetic process"/>
    <property type="evidence" value="ECO:0007669"/>
    <property type="project" value="UniProtKB-UniRule"/>
</dbReference>
<proteinExistence type="inferred from homology"/>
<dbReference type="Pfam" id="PF01168">
    <property type="entry name" value="Ala_racemase_N"/>
    <property type="match status" value="1"/>
</dbReference>
<keyword evidence="2 4" id="KW-0663">Pyridoxal phosphate</keyword>
<comment type="pathway">
    <text evidence="4">Amino-acid biosynthesis; D-alanine biosynthesis; D-alanine from L-alanine: step 1/1.</text>
</comment>
<dbReference type="HAMAP" id="MF_01201">
    <property type="entry name" value="Ala_racemase"/>
    <property type="match status" value="1"/>
</dbReference>
<dbReference type="PANTHER" id="PTHR30511:SF0">
    <property type="entry name" value="ALANINE RACEMASE, CATABOLIC-RELATED"/>
    <property type="match status" value="1"/>
</dbReference>
<protein>
    <recommendedName>
        <fullName evidence="4">Alanine racemase</fullName>
        <ecNumber evidence="4">5.1.1.1</ecNumber>
    </recommendedName>
</protein>
<comment type="cofactor">
    <cofactor evidence="1 4 5">
        <name>pyridoxal 5'-phosphate</name>
        <dbReference type="ChEBI" id="CHEBI:597326"/>
    </cofactor>
</comment>
<dbReference type="PRINTS" id="PR00992">
    <property type="entry name" value="ALARACEMASE"/>
</dbReference>
<feature type="binding site" evidence="4 6">
    <location>
        <position position="134"/>
    </location>
    <ligand>
        <name>substrate</name>
    </ligand>
</feature>
<dbReference type="InterPro" id="IPR009006">
    <property type="entry name" value="Ala_racemase/Decarboxylase_C"/>
</dbReference>
<organism evidence="8 9">
    <name type="scientific">Aminipila terrae</name>
    <dbReference type="NCBI Taxonomy" id="2697030"/>
    <lineage>
        <taxon>Bacteria</taxon>
        <taxon>Bacillati</taxon>
        <taxon>Bacillota</taxon>
        <taxon>Clostridia</taxon>
        <taxon>Peptostreptococcales</taxon>
        <taxon>Anaerovoracaceae</taxon>
        <taxon>Aminipila</taxon>
    </lineage>
</organism>
<evidence type="ECO:0000256" key="2">
    <source>
        <dbReference type="ARBA" id="ARBA00022898"/>
    </source>
</evidence>
<dbReference type="GO" id="GO:0005829">
    <property type="term" value="C:cytosol"/>
    <property type="evidence" value="ECO:0007669"/>
    <property type="project" value="TreeGrafter"/>
</dbReference>
<dbReference type="FunFam" id="3.20.20.10:FF:000002">
    <property type="entry name" value="Alanine racemase"/>
    <property type="match status" value="1"/>
</dbReference>
<keyword evidence="9" id="KW-1185">Reference proteome</keyword>
<evidence type="ECO:0000313" key="9">
    <source>
        <dbReference type="Proteomes" id="UP000463883"/>
    </source>
</evidence>
<dbReference type="InterPro" id="IPR029066">
    <property type="entry name" value="PLP-binding_barrel"/>
</dbReference>
<dbReference type="AlphaFoldDB" id="A0A6P1MA48"/>
<dbReference type="KEGG" id="amic:Ami3637_03085"/>
<reference evidence="8 9" key="1">
    <citation type="submission" date="2020-01" db="EMBL/GenBank/DDBJ databases">
        <title>Genomic analysis of Aminipila sp. CBA3637.</title>
        <authorList>
            <person name="Kim Y.B."/>
            <person name="Roh S.W."/>
        </authorList>
    </citation>
    <scope>NUCLEOTIDE SEQUENCE [LARGE SCALE GENOMIC DNA]</scope>
    <source>
        <strain evidence="8 9">CBA3637</strain>
    </source>
</reference>
<dbReference type="InterPro" id="IPR011079">
    <property type="entry name" value="Ala_racemase_C"/>
</dbReference>
<name>A0A6P1MA48_9FIRM</name>
<evidence type="ECO:0000256" key="4">
    <source>
        <dbReference type="HAMAP-Rule" id="MF_01201"/>
    </source>
</evidence>
<comment type="similarity">
    <text evidence="4">Belongs to the alanine racemase family.</text>
</comment>
<comment type="function">
    <text evidence="4">Catalyzes the interconversion of L-alanine and D-alanine. May also act on other amino acids.</text>
</comment>
<feature type="active site" description="Proton acceptor; specific for D-alanine" evidence="4">
    <location>
        <position position="36"/>
    </location>
</feature>
<keyword evidence="3 4" id="KW-0413">Isomerase</keyword>
<comment type="catalytic activity">
    <reaction evidence="4">
        <text>L-alanine = D-alanine</text>
        <dbReference type="Rhea" id="RHEA:20249"/>
        <dbReference type="ChEBI" id="CHEBI:57416"/>
        <dbReference type="ChEBI" id="CHEBI:57972"/>
        <dbReference type="EC" id="5.1.1.1"/>
    </reaction>
</comment>
<sequence>MLRDTVVQINLKTIATNMDKICQMVGDDVAVMAVVKANAYGHGAVSIAPTLIEHGASYLAVATMTEALEIRKAYREYPIFILGHTPDRLLHLVVEENITQTIFSESQARIIAEESRKSRKKAKVHIKIDTGFHRLGTEDLAELKRICAIEEIEIEGIFTHLALVSDEENEKQYKKFINIISELEKEGMHFKFKHITDSISAVDYPDYRMNMIRPGALIYGLKGFHKGFVDVKQAMTFTTKISQLRQVSKGEGVGYDYLWKAPEDMVIGTLPFGYADGYPRNMRDRGYVTVKGVKCPVIGVICMDQCMADFSKVPDVKEGDTAIIYGDGTNNSMTIEEASKLAETNKNEIVVRITARPPREYIK</sequence>
<dbReference type="GO" id="GO:0008784">
    <property type="term" value="F:alanine racemase activity"/>
    <property type="evidence" value="ECO:0007669"/>
    <property type="project" value="UniProtKB-UniRule"/>
</dbReference>
<dbReference type="InterPro" id="IPR000821">
    <property type="entry name" value="Ala_racemase"/>
</dbReference>
<evidence type="ECO:0000256" key="5">
    <source>
        <dbReference type="PIRSR" id="PIRSR600821-50"/>
    </source>
</evidence>